<evidence type="ECO:0000256" key="6">
    <source>
        <dbReference type="ARBA" id="ARBA00022825"/>
    </source>
</evidence>
<feature type="domain" description="Lon N-terminal" evidence="16">
    <location>
        <begin position="42"/>
        <end position="237"/>
    </location>
</feature>
<dbReference type="GO" id="GO:0005524">
    <property type="term" value="F:ATP binding"/>
    <property type="evidence" value="ECO:0007669"/>
    <property type="project" value="UniProtKB-UniRule"/>
</dbReference>
<evidence type="ECO:0000313" key="17">
    <source>
        <dbReference type="EMBL" id="OIN57819.1"/>
    </source>
</evidence>
<dbReference type="GO" id="GO:0016887">
    <property type="term" value="F:ATP hydrolysis activity"/>
    <property type="evidence" value="ECO:0007669"/>
    <property type="project" value="UniProtKB-UniRule"/>
</dbReference>
<evidence type="ECO:0000313" key="18">
    <source>
        <dbReference type="Proteomes" id="UP000181790"/>
    </source>
</evidence>
<keyword evidence="6 9" id="KW-0720">Serine protease</keyword>
<dbReference type="InterPro" id="IPR027065">
    <property type="entry name" value="Lon_Prtase"/>
</dbReference>
<dbReference type="Gene3D" id="1.20.5.5270">
    <property type="match status" value="1"/>
</dbReference>
<dbReference type="GO" id="GO:0006515">
    <property type="term" value="P:protein quality control for misfolded or incompletely synthesized proteins"/>
    <property type="evidence" value="ECO:0007669"/>
    <property type="project" value="UniProtKB-UniRule"/>
</dbReference>
<dbReference type="InterPro" id="IPR015947">
    <property type="entry name" value="PUA-like_sf"/>
</dbReference>
<comment type="induction">
    <text evidence="9">By heat shock.</text>
</comment>
<feature type="domain" description="Lon proteolytic" evidence="15">
    <location>
        <begin position="624"/>
        <end position="805"/>
    </location>
</feature>
<dbReference type="InterPro" id="IPR008268">
    <property type="entry name" value="Peptidase_S16_AS"/>
</dbReference>
<dbReference type="SMART" id="SM00464">
    <property type="entry name" value="LON"/>
    <property type="match status" value="1"/>
</dbReference>
<dbReference type="SMART" id="SM00382">
    <property type="entry name" value="AAA"/>
    <property type="match status" value="1"/>
</dbReference>
<dbReference type="GO" id="GO:0043565">
    <property type="term" value="F:sequence-specific DNA binding"/>
    <property type="evidence" value="ECO:0007669"/>
    <property type="project" value="UniProtKB-UniRule"/>
</dbReference>
<dbReference type="GO" id="GO:0004176">
    <property type="term" value="F:ATP-dependent peptidase activity"/>
    <property type="evidence" value="ECO:0007669"/>
    <property type="project" value="UniProtKB-UniRule"/>
</dbReference>
<dbReference type="GO" id="GO:0004252">
    <property type="term" value="F:serine-type endopeptidase activity"/>
    <property type="evidence" value="ECO:0007669"/>
    <property type="project" value="UniProtKB-UniRule"/>
</dbReference>
<evidence type="ECO:0000259" key="16">
    <source>
        <dbReference type="PROSITE" id="PS51787"/>
    </source>
</evidence>
<dbReference type="Pfam" id="PF00004">
    <property type="entry name" value="AAA"/>
    <property type="match status" value="1"/>
</dbReference>
<evidence type="ECO:0000256" key="7">
    <source>
        <dbReference type="ARBA" id="ARBA00022840"/>
    </source>
</evidence>
<dbReference type="InterPro" id="IPR020568">
    <property type="entry name" value="Ribosomal_Su5_D2-typ_SF"/>
</dbReference>
<evidence type="ECO:0000256" key="3">
    <source>
        <dbReference type="ARBA" id="ARBA00022670"/>
    </source>
</evidence>
<feature type="binding site" evidence="9 12">
    <location>
        <begin position="388"/>
        <end position="395"/>
    </location>
    <ligand>
        <name>ATP</name>
        <dbReference type="ChEBI" id="CHEBI:30616"/>
    </ligand>
</feature>
<dbReference type="PROSITE" id="PS51787">
    <property type="entry name" value="LON_N"/>
    <property type="match status" value="1"/>
</dbReference>
<evidence type="ECO:0000256" key="9">
    <source>
        <dbReference type="HAMAP-Rule" id="MF_01973"/>
    </source>
</evidence>
<dbReference type="Gene3D" id="1.10.8.60">
    <property type="match status" value="1"/>
</dbReference>
<accession>A0A1S2VGI1</accession>
<gene>
    <name evidence="9" type="primary">lon</name>
    <name evidence="17" type="ORF">BLX24_17110</name>
</gene>
<sequence>MMLEKDLATRLLMSDFDSDNLEIVPIGSPEGIDDDYELPANLPILPVRNTVLFPGMVIPVTVGRQKSIRLVKKAYKGNRIIGVVAQLNQQKDEPTADDLYRFGTVAYIIKMITLPDGNITIIIQGKKRFELQQIVQEEPFMTAIVRQLDDSFPNATKKEGKALIQSLKESAYKMLRLNPEIPQEARIALDNIESPMFLLHFLSSNLNAEVADKQRLLETLDGAPQAQLLLEYMMREVQLLELKREIQSKASSDLDQQQRDYFLRQQIKVLQDELGMDTPDRDLEDVRARASQKKWSTEVRGHFEKELNKLQRINPMAPEYPVTMNYIELMVDLPWNEYSKDNFDLKRAQKVLDADHFGLEKVKERIIEYLAVLKLKNDMKAPILCLYGPPGVGKTSLGRSIAKALGRKYSRMALGGVHDEAEIRGHRKTYIGAMPGKIIQNVRKCGTSNPVFILDEIDKVSSDFRGDPSSALLEVLDPEQNSTFMDNYLEVEYDLSKCLFIATANALDTIHPALRDRMEIIDITGYTVEEKVQIAKKYLIPKQRKDHGLKTKDLQIDDKALVRIIEGYTRESGVRSLEQKIGTIVRKVAKSIAMEEEYPKAIKVADVHKMLGAEIFDKDLYTDDDIAGMVTGLAWTQVGGEILMIETSLSRGKGILTLSGQLGEVMKESAVTALSYLKAHADDLNIDYRLFNNYDLHIHVPAGAVPKDGPSAGITILTSMASIYTQRRVRPFLAMTGEVTLRGKVLPVGGIKEKILAANRAGVKEIILCSKNRKDVEEINASYIKDLKFHYVDNVAQVLDVALLPEKVGKPMKFILPDERDNNQPQQPATPPVQTDIERVTVY</sequence>
<dbReference type="Pfam" id="PF22667">
    <property type="entry name" value="Lon_lid"/>
    <property type="match status" value="1"/>
</dbReference>
<dbReference type="Proteomes" id="UP000181790">
    <property type="component" value="Unassembled WGS sequence"/>
</dbReference>
<organism evidence="17 18">
    <name type="scientific">Arsenicibacter rosenii</name>
    <dbReference type="NCBI Taxonomy" id="1750698"/>
    <lineage>
        <taxon>Bacteria</taxon>
        <taxon>Pseudomonadati</taxon>
        <taxon>Bacteroidota</taxon>
        <taxon>Cytophagia</taxon>
        <taxon>Cytophagales</taxon>
        <taxon>Spirosomataceae</taxon>
        <taxon>Arsenicibacter</taxon>
    </lineage>
</organism>
<evidence type="ECO:0000256" key="11">
    <source>
        <dbReference type="PIRSR" id="PIRSR001174-1"/>
    </source>
</evidence>
<evidence type="ECO:0000259" key="15">
    <source>
        <dbReference type="PROSITE" id="PS51786"/>
    </source>
</evidence>
<evidence type="ECO:0000256" key="10">
    <source>
        <dbReference type="PIRNR" id="PIRNR001174"/>
    </source>
</evidence>
<dbReference type="OrthoDB" id="9803599at2"/>
<dbReference type="PIRSF" id="PIRSF001174">
    <property type="entry name" value="Lon_proteas"/>
    <property type="match status" value="1"/>
</dbReference>
<dbReference type="PRINTS" id="PR00830">
    <property type="entry name" value="ENDOLAPTASE"/>
</dbReference>
<feature type="active site" evidence="9 11">
    <location>
        <position position="711"/>
    </location>
</feature>
<dbReference type="SUPFAM" id="SSF52540">
    <property type="entry name" value="P-loop containing nucleoside triphosphate hydrolases"/>
    <property type="match status" value="1"/>
</dbReference>
<keyword evidence="18" id="KW-1185">Reference proteome</keyword>
<keyword evidence="4 9" id="KW-0547">Nucleotide-binding</keyword>
<dbReference type="InterPro" id="IPR008269">
    <property type="entry name" value="Lon_proteolytic"/>
</dbReference>
<dbReference type="Gene3D" id="3.40.50.300">
    <property type="entry name" value="P-loop containing nucleotide triphosphate hydrolases"/>
    <property type="match status" value="1"/>
</dbReference>
<keyword evidence="5 9" id="KW-0378">Hydrolase</keyword>
<dbReference type="CDD" id="cd19500">
    <property type="entry name" value="RecA-like_Lon"/>
    <property type="match status" value="1"/>
</dbReference>
<dbReference type="GO" id="GO:0005737">
    <property type="term" value="C:cytoplasm"/>
    <property type="evidence" value="ECO:0007669"/>
    <property type="project" value="UniProtKB-SubCell"/>
</dbReference>
<dbReference type="HAMAP" id="MF_01973">
    <property type="entry name" value="lon_bact"/>
    <property type="match status" value="1"/>
</dbReference>
<dbReference type="InterPro" id="IPR046336">
    <property type="entry name" value="Lon_prtase_N_sf"/>
</dbReference>
<evidence type="ECO:0000256" key="5">
    <source>
        <dbReference type="ARBA" id="ARBA00022801"/>
    </source>
</evidence>
<name>A0A1S2VGI1_9BACT</name>
<evidence type="ECO:0000256" key="8">
    <source>
        <dbReference type="ARBA" id="ARBA00023016"/>
    </source>
</evidence>
<dbReference type="InterPro" id="IPR004815">
    <property type="entry name" value="Lon_bac/euk-typ"/>
</dbReference>
<evidence type="ECO:0000256" key="13">
    <source>
        <dbReference type="PROSITE-ProRule" id="PRU01122"/>
    </source>
</evidence>
<evidence type="ECO:0000256" key="12">
    <source>
        <dbReference type="PIRSR" id="PIRSR001174-2"/>
    </source>
</evidence>
<comment type="subcellular location">
    <subcellularLocation>
        <location evidence="1 9 10">Cytoplasm</location>
    </subcellularLocation>
</comment>
<dbReference type="PANTHER" id="PTHR10046">
    <property type="entry name" value="ATP DEPENDENT LON PROTEASE FAMILY MEMBER"/>
    <property type="match status" value="1"/>
</dbReference>
<comment type="function">
    <text evidence="9">ATP-dependent serine protease that mediates the selective degradation of mutant and abnormal proteins as well as certain short-lived regulatory proteins. Required for cellular homeostasis and for survival from DNA damage and developmental changes induced by stress. Degrades polypeptides processively to yield small peptide fragments that are 5 to 10 amino acids long. Binds to DNA in a double-stranded, site-specific manner.</text>
</comment>
<dbReference type="GO" id="GO:0034605">
    <property type="term" value="P:cellular response to heat"/>
    <property type="evidence" value="ECO:0007669"/>
    <property type="project" value="UniProtKB-UniRule"/>
</dbReference>
<reference evidence="17 18" key="1">
    <citation type="submission" date="2016-10" db="EMBL/GenBank/DDBJ databases">
        <title>Arsenicibacter rosenii gen. nov., sp. nov., an efficient arsenic-methylating bacterium isolated from an arsenic-contaminated paddy soil.</title>
        <authorList>
            <person name="Huang K."/>
        </authorList>
    </citation>
    <scope>NUCLEOTIDE SEQUENCE [LARGE SCALE GENOMIC DNA]</scope>
    <source>
        <strain evidence="17 18">SM-1</strain>
    </source>
</reference>
<evidence type="ECO:0000256" key="2">
    <source>
        <dbReference type="ARBA" id="ARBA00022490"/>
    </source>
</evidence>
<dbReference type="InterPro" id="IPR003959">
    <property type="entry name" value="ATPase_AAA_core"/>
</dbReference>
<comment type="subunit">
    <text evidence="9 10">Homohexamer. Organized in a ring with a central cavity.</text>
</comment>
<keyword evidence="2 9" id="KW-0963">Cytoplasm</keyword>
<dbReference type="NCBIfam" id="TIGR00763">
    <property type="entry name" value="lon"/>
    <property type="match status" value="1"/>
</dbReference>
<dbReference type="InterPro" id="IPR027543">
    <property type="entry name" value="Lon_bac"/>
</dbReference>
<evidence type="ECO:0000256" key="1">
    <source>
        <dbReference type="ARBA" id="ARBA00004496"/>
    </source>
</evidence>
<proteinExistence type="evidence at transcript level"/>
<dbReference type="Gene3D" id="1.20.58.1480">
    <property type="match status" value="1"/>
</dbReference>
<protein>
    <recommendedName>
        <fullName evidence="9 10">Lon protease</fullName>
        <ecNumber evidence="9 10">3.4.21.53</ecNumber>
    </recommendedName>
    <alternativeName>
        <fullName evidence="9">ATP-dependent protease La</fullName>
    </alternativeName>
</protein>
<dbReference type="FunFam" id="3.40.50.300:FF:000382">
    <property type="entry name" value="Lon protease homolog 2, peroxisomal"/>
    <property type="match status" value="1"/>
</dbReference>
<dbReference type="EC" id="3.4.21.53" evidence="9 10"/>
<dbReference type="InterPro" id="IPR003111">
    <property type="entry name" value="Lon_prtase_N"/>
</dbReference>
<dbReference type="Pfam" id="PF02190">
    <property type="entry name" value="LON_substr_bdg"/>
    <property type="match status" value="1"/>
</dbReference>
<dbReference type="RefSeq" id="WP_071504407.1">
    <property type="nucleotide sequence ID" value="NZ_MORL01000009.1"/>
</dbReference>
<dbReference type="InterPro" id="IPR027417">
    <property type="entry name" value="P-loop_NTPase"/>
</dbReference>
<keyword evidence="8 9" id="KW-0346">Stress response</keyword>
<comment type="catalytic activity">
    <reaction evidence="9 10 13">
        <text>Hydrolysis of proteins in presence of ATP.</text>
        <dbReference type="EC" id="3.4.21.53"/>
    </reaction>
</comment>
<dbReference type="SUPFAM" id="SSF54211">
    <property type="entry name" value="Ribosomal protein S5 domain 2-like"/>
    <property type="match status" value="1"/>
</dbReference>
<dbReference type="AlphaFoldDB" id="A0A1S2VGI1"/>
<comment type="similarity">
    <text evidence="9 10 13 14">Belongs to the peptidase S16 family.</text>
</comment>
<dbReference type="PROSITE" id="PS01046">
    <property type="entry name" value="LON_SER"/>
    <property type="match status" value="1"/>
</dbReference>
<evidence type="ECO:0000256" key="14">
    <source>
        <dbReference type="RuleBase" id="RU000591"/>
    </source>
</evidence>
<dbReference type="Pfam" id="PF05362">
    <property type="entry name" value="Lon_C"/>
    <property type="match status" value="1"/>
</dbReference>
<dbReference type="EMBL" id="MORL01000009">
    <property type="protein sequence ID" value="OIN57819.1"/>
    <property type="molecule type" value="Genomic_DNA"/>
</dbReference>
<dbReference type="SUPFAM" id="SSF88697">
    <property type="entry name" value="PUA domain-like"/>
    <property type="match status" value="1"/>
</dbReference>
<dbReference type="InterPro" id="IPR054594">
    <property type="entry name" value="Lon_lid"/>
</dbReference>
<keyword evidence="3 9" id="KW-0645">Protease</keyword>
<dbReference type="InterPro" id="IPR014721">
    <property type="entry name" value="Ribsml_uS5_D2-typ_fold_subgr"/>
</dbReference>
<comment type="caution">
    <text evidence="17">The sequence shown here is derived from an EMBL/GenBank/DDBJ whole genome shotgun (WGS) entry which is preliminary data.</text>
</comment>
<dbReference type="Gene3D" id="3.30.230.10">
    <property type="match status" value="1"/>
</dbReference>
<keyword evidence="7 9" id="KW-0067">ATP-binding</keyword>
<dbReference type="InterPro" id="IPR003593">
    <property type="entry name" value="AAA+_ATPase"/>
</dbReference>
<feature type="active site" evidence="9 11">
    <location>
        <position position="754"/>
    </location>
</feature>
<evidence type="ECO:0000256" key="4">
    <source>
        <dbReference type="ARBA" id="ARBA00022741"/>
    </source>
</evidence>
<dbReference type="PROSITE" id="PS51786">
    <property type="entry name" value="LON_PROTEOLYTIC"/>
    <property type="match status" value="1"/>
</dbReference>
<dbReference type="Gene3D" id="2.30.130.40">
    <property type="entry name" value="LON domain-like"/>
    <property type="match status" value="1"/>
</dbReference>